<sequence length="139" mass="15280">MPTTHRKTGETGNEDGRRRTRETETPGARGRDRKALEDGRKGDVHERVCERGERGETEMDLMFSRLRCLRFPNWSAAVTMGPIAELHVPANYCLPSPGPPLPQGSSPACPATGWQTRSNEGPSSPPSWTLPGANKCKQI</sequence>
<reference evidence="1" key="1">
    <citation type="submission" date="2021-05" db="EMBL/GenBank/DDBJ databases">
        <authorList>
            <person name="Pan Q."/>
            <person name="Jouanno E."/>
            <person name="Zahm M."/>
            <person name="Klopp C."/>
            <person name="Cabau C."/>
            <person name="Louis A."/>
            <person name="Berthelot C."/>
            <person name="Parey E."/>
            <person name="Roest Crollius H."/>
            <person name="Montfort J."/>
            <person name="Robinson-Rechavi M."/>
            <person name="Bouchez O."/>
            <person name="Lampietro C."/>
            <person name="Lopez Roques C."/>
            <person name="Donnadieu C."/>
            <person name="Postlethwait J."/>
            <person name="Bobe J."/>
            <person name="Dillon D."/>
            <person name="Chandos A."/>
            <person name="von Hippel F."/>
            <person name="Guiguen Y."/>
        </authorList>
    </citation>
    <scope>NUCLEOTIDE SEQUENCE</scope>
    <source>
        <strain evidence="1">YG-Jan2019</strain>
    </source>
</reference>
<dbReference type="Proteomes" id="UP001157502">
    <property type="component" value="Chromosome 14"/>
</dbReference>
<accession>A0ACC2GDE2</accession>
<evidence type="ECO:0000313" key="2">
    <source>
        <dbReference type="Proteomes" id="UP001157502"/>
    </source>
</evidence>
<keyword evidence="2" id="KW-1185">Reference proteome</keyword>
<proteinExistence type="predicted"/>
<name>A0ACC2GDE2_DALPE</name>
<dbReference type="EMBL" id="CM055741">
    <property type="protein sequence ID" value="KAJ8001622.1"/>
    <property type="molecule type" value="Genomic_DNA"/>
</dbReference>
<evidence type="ECO:0000313" key="1">
    <source>
        <dbReference type="EMBL" id="KAJ8001622.1"/>
    </source>
</evidence>
<organism evidence="1 2">
    <name type="scientific">Dallia pectoralis</name>
    <name type="common">Alaska blackfish</name>
    <dbReference type="NCBI Taxonomy" id="75939"/>
    <lineage>
        <taxon>Eukaryota</taxon>
        <taxon>Metazoa</taxon>
        <taxon>Chordata</taxon>
        <taxon>Craniata</taxon>
        <taxon>Vertebrata</taxon>
        <taxon>Euteleostomi</taxon>
        <taxon>Actinopterygii</taxon>
        <taxon>Neopterygii</taxon>
        <taxon>Teleostei</taxon>
        <taxon>Protacanthopterygii</taxon>
        <taxon>Esociformes</taxon>
        <taxon>Umbridae</taxon>
        <taxon>Dallia</taxon>
    </lineage>
</organism>
<comment type="caution">
    <text evidence="1">The sequence shown here is derived from an EMBL/GenBank/DDBJ whole genome shotgun (WGS) entry which is preliminary data.</text>
</comment>
<protein>
    <submittedName>
        <fullName evidence="1">Uncharacterized protein</fullName>
    </submittedName>
</protein>
<gene>
    <name evidence="1" type="ORF">DPEC_G00171390</name>
</gene>